<dbReference type="SUPFAM" id="SSF57845">
    <property type="entry name" value="B-box zinc-binding domain"/>
    <property type="match status" value="1"/>
</dbReference>
<dbReference type="InterPro" id="IPR000315">
    <property type="entry name" value="Znf_B-box"/>
</dbReference>
<proteinExistence type="predicted"/>
<dbReference type="PROSITE" id="PS50119">
    <property type="entry name" value="ZF_BBOX"/>
    <property type="match status" value="1"/>
</dbReference>
<dbReference type="CDD" id="cd19756">
    <property type="entry name" value="Bbox2"/>
    <property type="match status" value="1"/>
</dbReference>
<reference evidence="1" key="1">
    <citation type="submission" date="2020-04" db="EMBL/GenBank/DDBJ databases">
        <authorList>
            <person name="Alioto T."/>
            <person name="Alioto T."/>
            <person name="Gomez Garrido J."/>
        </authorList>
    </citation>
    <scope>NUCLEOTIDE SEQUENCE</scope>
    <source>
        <strain evidence="1">A484AB</strain>
    </source>
</reference>
<dbReference type="SMART" id="SM00336">
    <property type="entry name" value="BBOX"/>
    <property type="match status" value="1"/>
</dbReference>
<keyword evidence="2" id="KW-1185">Reference proteome</keyword>
<dbReference type="PROSITE" id="PS00518">
    <property type="entry name" value="ZF_RING_1"/>
    <property type="match status" value="1"/>
</dbReference>
<dbReference type="PROSITE" id="PS50089">
    <property type="entry name" value="ZF_RING_2"/>
    <property type="match status" value="1"/>
</dbReference>
<protein>
    <submittedName>
        <fullName evidence="1">Tripartite motif-containing 13-like isoform X2</fullName>
    </submittedName>
</protein>
<dbReference type="InterPro" id="IPR052667">
    <property type="entry name" value="E3_ubiquitin-ligase_RING"/>
</dbReference>
<dbReference type="Pfam" id="PF00643">
    <property type="entry name" value="zf-B_box"/>
    <property type="match status" value="1"/>
</dbReference>
<comment type="caution">
    <text evidence="1">The sequence shown here is derived from an EMBL/GenBank/DDBJ whole genome shotgun (WGS) entry which is preliminary data.</text>
</comment>
<accession>A0A7D9INB5</accession>
<sequence>MSKEKEIYIPCEIPFAVKRGEIRNNVLIRSVCAEQFTHNEGCVPRVLSCGHTFCEGCIEKLKRIKRDKNCSVGRYFQPDYSVSCPRCKNKTVLNTRSSTLPKNYSYLDLIEDVLEKQKDICPHHPDYVLDMFCHDDAEAICLHCAIYGQHKTHSFSRLSGFCDHQKTSLKYQLKCAESLIRDCYSLREEVEVKKEKLAAKFDKMRDHITSIFNSIQCEVKKMLDEKLESVLNDLERWSKTQMTLLDENLIQLNVHELEVLKDKANSLLENASECEIAKETQLPNDIQASLKDVQTRKLYTRHNYEIKIDSWEHIAETMKDLVNAWNCQVKEKETLSTKVIPSILEKHSPSIESSVCVLFENEAVANEIPDGPFEGIDFTCENLEF</sequence>
<evidence type="ECO:0000313" key="1">
    <source>
        <dbReference type="EMBL" id="CAB4009379.1"/>
    </source>
</evidence>
<dbReference type="AlphaFoldDB" id="A0A7D9INB5"/>
<dbReference type="Gene3D" id="3.30.160.60">
    <property type="entry name" value="Classic Zinc Finger"/>
    <property type="match status" value="1"/>
</dbReference>
<name>A0A7D9INB5_PARCT</name>
<dbReference type="InterPro" id="IPR013083">
    <property type="entry name" value="Znf_RING/FYVE/PHD"/>
</dbReference>
<dbReference type="Gene3D" id="3.30.40.10">
    <property type="entry name" value="Zinc/RING finger domain, C3HC4 (zinc finger)"/>
    <property type="match status" value="1"/>
</dbReference>
<dbReference type="PANTHER" id="PTHR47156">
    <property type="entry name" value="PROTEIN CBG20824"/>
    <property type="match status" value="1"/>
</dbReference>
<dbReference type="OrthoDB" id="6270329at2759"/>
<dbReference type="InterPro" id="IPR001841">
    <property type="entry name" value="Znf_RING"/>
</dbReference>
<dbReference type="EMBL" id="CACRXK020006433">
    <property type="protein sequence ID" value="CAB4009379.1"/>
    <property type="molecule type" value="Genomic_DNA"/>
</dbReference>
<dbReference type="GO" id="GO:0008270">
    <property type="term" value="F:zinc ion binding"/>
    <property type="evidence" value="ECO:0007669"/>
    <property type="project" value="InterPro"/>
</dbReference>
<dbReference type="SUPFAM" id="SSF57850">
    <property type="entry name" value="RING/U-box"/>
    <property type="match status" value="1"/>
</dbReference>
<organism evidence="1 2">
    <name type="scientific">Paramuricea clavata</name>
    <name type="common">Red gorgonian</name>
    <name type="synonym">Violescent sea-whip</name>
    <dbReference type="NCBI Taxonomy" id="317549"/>
    <lineage>
        <taxon>Eukaryota</taxon>
        <taxon>Metazoa</taxon>
        <taxon>Cnidaria</taxon>
        <taxon>Anthozoa</taxon>
        <taxon>Octocorallia</taxon>
        <taxon>Malacalcyonacea</taxon>
        <taxon>Plexauridae</taxon>
        <taxon>Paramuricea</taxon>
    </lineage>
</organism>
<dbReference type="Pfam" id="PF13445">
    <property type="entry name" value="zf-RING_UBOX"/>
    <property type="match status" value="1"/>
</dbReference>
<dbReference type="InterPro" id="IPR027370">
    <property type="entry name" value="Znf-RING_euk"/>
</dbReference>
<dbReference type="PANTHER" id="PTHR47156:SF10">
    <property type="entry name" value="E3 UBIQUITIN-PROTEIN LIGASE TRIM-21-RELATED"/>
    <property type="match status" value="1"/>
</dbReference>
<evidence type="ECO:0000313" key="2">
    <source>
        <dbReference type="Proteomes" id="UP001152795"/>
    </source>
</evidence>
<gene>
    <name evidence="1" type="ORF">PACLA_8A027207</name>
</gene>
<dbReference type="Proteomes" id="UP001152795">
    <property type="component" value="Unassembled WGS sequence"/>
</dbReference>
<dbReference type="InterPro" id="IPR017907">
    <property type="entry name" value="Znf_RING_CS"/>
</dbReference>